<dbReference type="AlphaFoldDB" id="A0A0G0LY60"/>
<name>A0A0G0LY60_9BACT</name>
<gene>
    <name evidence="2" type="ORF">US86_C0006G0014</name>
</gene>
<feature type="transmembrane region" description="Helical" evidence="1">
    <location>
        <begin position="69"/>
        <end position="93"/>
    </location>
</feature>
<accession>A0A0G0LY60</accession>
<keyword evidence="1" id="KW-0472">Membrane</keyword>
<evidence type="ECO:0000313" key="2">
    <source>
        <dbReference type="EMBL" id="KKQ66334.1"/>
    </source>
</evidence>
<organism evidence="2 3">
    <name type="scientific">Candidatus Daviesbacteria bacterium GW2011_GWA2_38_24</name>
    <dbReference type="NCBI Taxonomy" id="1618422"/>
    <lineage>
        <taxon>Bacteria</taxon>
        <taxon>Candidatus Daviesiibacteriota</taxon>
    </lineage>
</organism>
<reference evidence="2 3" key="1">
    <citation type="journal article" date="2015" name="Nature">
        <title>rRNA introns, odd ribosomes, and small enigmatic genomes across a large radiation of phyla.</title>
        <authorList>
            <person name="Brown C.T."/>
            <person name="Hug L.A."/>
            <person name="Thomas B.C."/>
            <person name="Sharon I."/>
            <person name="Castelle C.J."/>
            <person name="Singh A."/>
            <person name="Wilkins M.J."/>
            <person name="Williams K.H."/>
            <person name="Banfield J.F."/>
        </authorList>
    </citation>
    <scope>NUCLEOTIDE SEQUENCE [LARGE SCALE GENOMIC DNA]</scope>
</reference>
<evidence type="ECO:0000256" key="1">
    <source>
        <dbReference type="SAM" id="Phobius"/>
    </source>
</evidence>
<sequence>MLQNDRNKLNRIEELKSKLFNKNYQTKIEHRDKFTHLRRNDIPDVWEGGEKKGIDSVLSRDKFFMKTSLFKNFFIFSLAFFILTLLYASYVFFVGGNTVSSDNIDISILGNNFTTGGEELSLVVEIENRNSSALDLVDLVVEYPKSSLSSEIGLSTGMERLRESLGTIPAGAVRNENLKVILFGEQGSVRSIKISLEYRVEGSNGIFVKKKSYEVIMNSTPLNLSVEAPLTISPNQDITLNVKAVLNATRSASKILLKLSYPTGFKFESSIPAPSLGNNVWSLGDLAPGAEHNISITGKMFDVTDGEEKTFHISSGSQSGGDKSIIEIVFNSLAHTVTIKKPFIEAELFVNGVFQREYATNMKTPIQGEIRWTNNLDTKVNDLEIRAKISGNAVDRKTINAQQGFYNSSTDVIIWDKNSKNGFGEVNPGDSGSVDFSVSPLSLFSVTNEILSDPSINIDVSISGKQLIAGYATTNLKNSNSTIVRIISEVGFAAKALYYSGLFTNTGPIPPKVEKETSYTIVWSLSNTANNISKGVVRSSLPSWMKFAGPILPTGEDLVYNPSTKEITWNIGRIPKGTGITTADRSVSFQVIFTPSLSQARTTPIIINDAILTGHDDFANVEVRVNKTSLRTLLNNDPLFPSVGGMVVE</sequence>
<evidence type="ECO:0008006" key="4">
    <source>
        <dbReference type="Google" id="ProtNLM"/>
    </source>
</evidence>
<proteinExistence type="predicted"/>
<keyword evidence="1" id="KW-0812">Transmembrane</keyword>
<comment type="caution">
    <text evidence="2">The sequence shown here is derived from an EMBL/GenBank/DDBJ whole genome shotgun (WGS) entry which is preliminary data.</text>
</comment>
<evidence type="ECO:0000313" key="3">
    <source>
        <dbReference type="Proteomes" id="UP000034235"/>
    </source>
</evidence>
<protein>
    <recommendedName>
        <fullName evidence="4">DUF11 domain-containing protein</fullName>
    </recommendedName>
</protein>
<dbReference type="EMBL" id="LBUP01000006">
    <property type="protein sequence ID" value="KKQ66334.1"/>
    <property type="molecule type" value="Genomic_DNA"/>
</dbReference>
<dbReference type="Proteomes" id="UP000034235">
    <property type="component" value="Unassembled WGS sequence"/>
</dbReference>
<keyword evidence="1" id="KW-1133">Transmembrane helix</keyword>